<organism evidence="8">
    <name type="scientific">Heterosigma akashiwo</name>
    <name type="common">Chromophytic alga</name>
    <name type="synonym">Heterosigma carterae</name>
    <dbReference type="NCBI Taxonomy" id="2829"/>
    <lineage>
        <taxon>Eukaryota</taxon>
        <taxon>Sar</taxon>
        <taxon>Stramenopiles</taxon>
        <taxon>Ochrophyta</taxon>
        <taxon>Raphidophyceae</taxon>
        <taxon>Chattonellales</taxon>
        <taxon>Chattonellaceae</taxon>
        <taxon>Heterosigma</taxon>
    </lineage>
</organism>
<feature type="transmembrane region" description="Helical" evidence="5">
    <location>
        <begin position="273"/>
        <end position="296"/>
    </location>
</feature>
<geneLocation type="mitochondrion" evidence="8"/>
<evidence type="ECO:0000313" key="9">
    <source>
        <dbReference type="EMBL" id="BBE28053.1"/>
    </source>
</evidence>
<keyword evidence="3 5" id="KW-1133">Transmembrane helix</keyword>
<feature type="transmembrane region" description="Helical" evidence="5">
    <location>
        <begin position="48"/>
        <end position="65"/>
    </location>
</feature>
<keyword evidence="2 5" id="KW-0812">Transmembrane</keyword>
<dbReference type="InterPro" id="IPR010096">
    <property type="entry name" value="NADH-Q_OxRdtase_suN/2"/>
</dbReference>
<accession>A0A1D8GXJ2</accession>
<feature type="transmembrane region" description="Helical" evidence="5">
    <location>
        <begin position="20"/>
        <end position="41"/>
    </location>
</feature>
<feature type="transmembrane region" description="Helical" evidence="5">
    <location>
        <begin position="410"/>
        <end position="430"/>
    </location>
</feature>
<protein>
    <submittedName>
        <fullName evidence="8">NADH dehydrogenase subunit 2</fullName>
    </submittedName>
</protein>
<sequence length="490" mass="54797">MDFSNFFLNNIEVLLPEIFFSFSIVGIILYGGVVISNNYVLTRYTNKLALCIVATLILLTLNTPAVDHTILSNSFFQDNFILIVKLLLLISVFCCLILSENSTLQMFEFSFLILLSLFGLILLVMSFDLISLYLAIEIQSLCFYILASLKKNSAFSTEAGLKYFILGALSSGLLLFGCSLIYGTTGTTNFEHLTNLFIDLPEQPLLILGSLCVLSALFFKLAVAPFHMWSPDVYEGAPTNVTAFFAIVPKLGIFLVLVRFFNYVFYDLPTLTYWWSTLGGICAFLSISVGSITAIQQKRIKRLLAYSAVGHVGYLLIGLFSGGTEGIQAIFFYLILYIITSICIWGSLLGINNNANVTQVRFISELKTVYALNPFLCFTLIISFFSLAGVPPLAGFLAKFGIFFSAIESSFYLIVLLAVFMSVISTFYYLRVIKSMIFEQTPIWNAKVLVCSLTKSMSLVITLGFFSLFILFVFPTPLYLFTYYLSLMCF</sequence>
<dbReference type="EMBL" id="KU561547">
    <property type="protein sequence ID" value="AOT84809.1"/>
    <property type="molecule type" value="Genomic_DNA"/>
</dbReference>
<reference evidence="8" key="2">
    <citation type="submission" date="2016-01" db="EMBL/GenBank/DDBJ databases">
        <title>Mitochondrial genome DNA sequence of Heterosigma akashiwo strain H93616.</title>
        <authorList>
            <person name="Ogura Y."/>
            <person name="Hayashi T."/>
            <person name="Ueki S."/>
        </authorList>
    </citation>
    <scope>NUCLEOTIDE SEQUENCE</scope>
    <source>
        <strain evidence="8">H93616</strain>
    </source>
</reference>
<feature type="domain" description="NADH:quinone oxidoreductase/Mrp antiporter transmembrane" evidence="6">
    <location>
        <begin position="127"/>
        <end position="425"/>
    </location>
</feature>
<evidence type="ECO:0000256" key="2">
    <source>
        <dbReference type="ARBA" id="ARBA00022692"/>
    </source>
</evidence>
<name>A0A1D8GXJ2_HETAK</name>
<feature type="transmembrane region" description="Helical" evidence="5">
    <location>
        <begin position="330"/>
        <end position="349"/>
    </location>
</feature>
<evidence type="ECO:0000259" key="6">
    <source>
        <dbReference type="Pfam" id="PF00361"/>
    </source>
</evidence>
<gene>
    <name evidence="8" type="primary">nad2</name>
</gene>
<dbReference type="HAMAP" id="MF_00445">
    <property type="entry name" value="NDH1_NuoN_1"/>
    <property type="match status" value="1"/>
</dbReference>
<evidence type="ECO:0000256" key="1">
    <source>
        <dbReference type="ARBA" id="ARBA00004141"/>
    </source>
</evidence>
<feature type="transmembrane region" description="Helical" evidence="5">
    <location>
        <begin position="303"/>
        <end position="324"/>
    </location>
</feature>
<feature type="transmembrane region" description="Helical" evidence="5">
    <location>
        <begin position="205"/>
        <end position="229"/>
    </location>
</feature>
<evidence type="ECO:0000313" key="7">
    <source>
        <dbReference type="EMBL" id="AHY03075.1"/>
    </source>
</evidence>
<dbReference type="GO" id="GO:0016020">
    <property type="term" value="C:membrane"/>
    <property type="evidence" value="ECO:0007669"/>
    <property type="project" value="UniProtKB-SubCell"/>
</dbReference>
<proteinExistence type="inferred from homology"/>
<dbReference type="GO" id="GO:0008137">
    <property type="term" value="F:NADH dehydrogenase (ubiquinone) activity"/>
    <property type="evidence" value="ECO:0007669"/>
    <property type="project" value="InterPro"/>
</dbReference>
<dbReference type="InterPro" id="IPR001750">
    <property type="entry name" value="ND/Mrp_TM"/>
</dbReference>
<dbReference type="AlphaFoldDB" id="A0A1D8GXJ2"/>
<feature type="transmembrane region" description="Helical" evidence="5">
    <location>
        <begin position="370"/>
        <end position="390"/>
    </location>
</feature>
<dbReference type="NCBIfam" id="TIGR01770">
    <property type="entry name" value="NDH_I_N"/>
    <property type="match status" value="1"/>
</dbReference>
<comment type="subcellular location">
    <subcellularLocation>
        <location evidence="1">Membrane</location>
        <topology evidence="1">Multi-pass membrane protein</topology>
    </subcellularLocation>
</comment>
<feature type="transmembrane region" description="Helical" evidence="5">
    <location>
        <begin position="241"/>
        <end position="261"/>
    </location>
</feature>
<evidence type="ECO:0000256" key="5">
    <source>
        <dbReference type="SAM" id="Phobius"/>
    </source>
</evidence>
<dbReference type="GO" id="GO:0042773">
    <property type="term" value="P:ATP synthesis coupled electron transport"/>
    <property type="evidence" value="ECO:0007669"/>
    <property type="project" value="InterPro"/>
</dbReference>
<dbReference type="EMBL" id="LC384961">
    <property type="protein sequence ID" value="BBE28053.1"/>
    <property type="molecule type" value="Genomic_DNA"/>
</dbReference>
<reference evidence="7" key="1">
    <citation type="submission" date="2013-05" db="EMBL/GenBank/DDBJ databases">
        <title>World-wide diversity in the Raphidophyte, Heterosigma: a multi-gene mitochondrial study reveals phylogenetic incongruence.</title>
        <authorList>
            <person name="Black M.M.D."/>
        </authorList>
    </citation>
    <scope>NUCLEOTIDE SEQUENCE</scope>
    <source>
        <strain evidence="7">NIES145</strain>
    </source>
</reference>
<feature type="transmembrane region" description="Helical" evidence="5">
    <location>
        <begin position="161"/>
        <end position="185"/>
    </location>
</feature>
<dbReference type="PANTHER" id="PTHR22773">
    <property type="entry name" value="NADH DEHYDROGENASE"/>
    <property type="match status" value="1"/>
</dbReference>
<evidence type="ECO:0000256" key="3">
    <source>
        <dbReference type="ARBA" id="ARBA00022989"/>
    </source>
</evidence>
<evidence type="ECO:0000256" key="4">
    <source>
        <dbReference type="ARBA" id="ARBA00023136"/>
    </source>
</evidence>
<feature type="transmembrane region" description="Helical" evidence="5">
    <location>
        <begin position="459"/>
        <end position="485"/>
    </location>
</feature>
<keyword evidence="4 5" id="KW-0472">Membrane</keyword>
<feature type="transmembrane region" description="Helical" evidence="5">
    <location>
        <begin position="80"/>
        <end position="99"/>
    </location>
</feature>
<keyword evidence="8" id="KW-0496">Mitochondrion</keyword>
<reference evidence="9" key="3">
    <citation type="submission" date="2018-05" db="EMBL/GenBank/DDBJ databases">
        <title>Mitochondrial DNA sequences of Heterosigma akashiwo strains.</title>
        <authorList>
            <person name="Ueki S."/>
        </authorList>
    </citation>
    <scope>NUCLEOTIDE SEQUENCE</scope>
    <source>
        <strain evidence="9">HaGS95</strain>
    </source>
</reference>
<evidence type="ECO:0000313" key="8">
    <source>
        <dbReference type="EMBL" id="AOT84809.1"/>
    </source>
</evidence>
<feature type="transmembrane region" description="Helical" evidence="5">
    <location>
        <begin position="106"/>
        <end position="124"/>
    </location>
</feature>
<dbReference type="Pfam" id="PF00361">
    <property type="entry name" value="Proton_antipo_M"/>
    <property type="match status" value="1"/>
</dbReference>
<dbReference type="EMBL" id="KF051615">
    <property type="protein sequence ID" value="AHY03075.1"/>
    <property type="molecule type" value="Genomic_DNA"/>
</dbReference>
<feature type="transmembrane region" description="Helical" evidence="5">
    <location>
        <begin position="130"/>
        <end position="149"/>
    </location>
</feature>